<protein>
    <recommendedName>
        <fullName evidence="1">DUF6571 domain-containing protein</fullName>
    </recommendedName>
</protein>
<evidence type="ECO:0000259" key="1">
    <source>
        <dbReference type="Pfam" id="PF20211"/>
    </source>
</evidence>
<dbReference type="Proteomes" id="UP000578449">
    <property type="component" value="Unassembled WGS sequence"/>
</dbReference>
<sequence length="669" mass="70411">MDSLISALSTSGEVIRAEVEAIRRLAAGTGMSGIDLQAIGRIQAWIDRELPELRRRNRLAKAADLLPAWAPGLPSGLVTIDESTLLSAGEARRQGEALAARFDAIHPGNLGIPGGKYNSDKLAAVIRELGAHEHDADYTAAFFAALGATKSLAIPAKLRAGTDDPGKAIDTISRALGTAVREGGHVPGFAEVRYELATGTPLSSGLPLPVGPFAGLRRTAGSTPSRDELEAPPVERIAGGVGTEALGELIRAGDFPAEWLAAVVDRHALHPESVVNGAGLAGFLDALAHNPAAARLALSRSAGRGESLPDFLSRMNHRVSPDRNSTPPGQEKTSPAAAFGRMLAGAAGAYDEKDGAHSEPAATLAFQLIRELPKLDIHRPTRVHLAELAGAYATEITEGANLGDANRTQPSAFGPVTSLVAGLKPAFRLSPEDTYAFVKLFADAPENIKPFEQAMGGLADRLAKAAARDSDPKAAMDRLEDAMKALGYVAGMQFAAERSVQSKLDQEDEERRKAAAFVLGLALGVGGIPVPLEGQVLWLALSTVAPQVHDAVTEPDPTRMKALDDKSDAASLIRTDWLVRTLISSGFEVKVPPTSPRFSDPPIANEDGLLPFAQIAKDKAALRNYNDWLIANGSGGEDDASLGEAIMKMDTIFRGTKDAAEEGTSPFNN</sequence>
<feature type="domain" description="DUF6571" evidence="1">
    <location>
        <begin position="280"/>
        <end position="567"/>
    </location>
</feature>
<dbReference type="EMBL" id="JACHGN010000007">
    <property type="protein sequence ID" value="MBB5133877.1"/>
    <property type="molecule type" value="Genomic_DNA"/>
</dbReference>
<name>A0A840P9J7_9ACTN</name>
<organism evidence="2 3">
    <name type="scientific">Thermocatellispora tengchongensis</name>
    <dbReference type="NCBI Taxonomy" id="1073253"/>
    <lineage>
        <taxon>Bacteria</taxon>
        <taxon>Bacillati</taxon>
        <taxon>Actinomycetota</taxon>
        <taxon>Actinomycetes</taxon>
        <taxon>Streptosporangiales</taxon>
        <taxon>Streptosporangiaceae</taxon>
        <taxon>Thermocatellispora</taxon>
    </lineage>
</organism>
<dbReference type="Pfam" id="PF20211">
    <property type="entry name" value="DUF6571"/>
    <property type="match status" value="1"/>
</dbReference>
<dbReference type="InterPro" id="IPR046701">
    <property type="entry name" value="DUF6571"/>
</dbReference>
<evidence type="ECO:0000313" key="2">
    <source>
        <dbReference type="EMBL" id="MBB5133877.1"/>
    </source>
</evidence>
<reference evidence="2 3" key="1">
    <citation type="submission" date="2020-08" db="EMBL/GenBank/DDBJ databases">
        <title>Genomic Encyclopedia of Type Strains, Phase IV (KMG-IV): sequencing the most valuable type-strain genomes for metagenomic binning, comparative biology and taxonomic classification.</title>
        <authorList>
            <person name="Goeker M."/>
        </authorList>
    </citation>
    <scope>NUCLEOTIDE SEQUENCE [LARGE SCALE GENOMIC DNA]</scope>
    <source>
        <strain evidence="2 3">DSM 45615</strain>
    </source>
</reference>
<gene>
    <name evidence="2" type="ORF">HNP84_003603</name>
</gene>
<comment type="caution">
    <text evidence="2">The sequence shown here is derived from an EMBL/GenBank/DDBJ whole genome shotgun (WGS) entry which is preliminary data.</text>
</comment>
<proteinExistence type="predicted"/>
<accession>A0A840P9J7</accession>
<evidence type="ECO:0000313" key="3">
    <source>
        <dbReference type="Proteomes" id="UP000578449"/>
    </source>
</evidence>
<dbReference type="RefSeq" id="WP_185050827.1">
    <property type="nucleotide sequence ID" value="NZ_BAABIX010000058.1"/>
</dbReference>
<dbReference type="AlphaFoldDB" id="A0A840P9J7"/>
<keyword evidence="3" id="KW-1185">Reference proteome</keyword>